<dbReference type="InParanoid" id="I1BU46"/>
<sequence>MCFVWVSRMLIPVYSHLGSDPVDLGLCCRSESSSVTANLFTAKDAAYHVMLTVNQSVDDDSYLACRSYLMTYSRLTNVSPLAEGVPESLPTPECLMEVIMMY</sequence>
<accession>I1BU46</accession>
<proteinExistence type="predicted"/>
<dbReference type="VEuPathDB" id="FungiDB:RO3G_04431"/>
<organism evidence="1 2">
    <name type="scientific">Rhizopus delemar (strain RA 99-880 / ATCC MYA-4621 / FGSC 9543 / NRRL 43880)</name>
    <name type="common">Mucormycosis agent</name>
    <name type="synonym">Rhizopus arrhizus var. delemar</name>
    <dbReference type="NCBI Taxonomy" id="246409"/>
    <lineage>
        <taxon>Eukaryota</taxon>
        <taxon>Fungi</taxon>
        <taxon>Fungi incertae sedis</taxon>
        <taxon>Mucoromycota</taxon>
        <taxon>Mucoromycotina</taxon>
        <taxon>Mucoromycetes</taxon>
        <taxon>Mucorales</taxon>
        <taxon>Mucorineae</taxon>
        <taxon>Rhizopodaceae</taxon>
        <taxon>Rhizopus</taxon>
    </lineage>
</organism>
<dbReference type="EMBL" id="CH476734">
    <property type="protein sequence ID" value="EIE79726.1"/>
    <property type="molecule type" value="Genomic_DNA"/>
</dbReference>
<gene>
    <name evidence="1" type="ORF">RO3G_04431</name>
</gene>
<evidence type="ECO:0000313" key="1">
    <source>
        <dbReference type="EMBL" id="EIE79726.1"/>
    </source>
</evidence>
<dbReference type="GeneID" id="93611402"/>
<evidence type="ECO:0000313" key="2">
    <source>
        <dbReference type="Proteomes" id="UP000009138"/>
    </source>
</evidence>
<name>I1BU46_RHIO9</name>
<dbReference type="Proteomes" id="UP000009138">
    <property type="component" value="Unassembled WGS sequence"/>
</dbReference>
<keyword evidence="2" id="KW-1185">Reference proteome</keyword>
<protein>
    <submittedName>
        <fullName evidence="1">Uncharacterized protein</fullName>
    </submittedName>
</protein>
<reference evidence="1 2" key="1">
    <citation type="journal article" date="2009" name="PLoS Genet.">
        <title>Genomic analysis of the basal lineage fungus Rhizopus oryzae reveals a whole-genome duplication.</title>
        <authorList>
            <person name="Ma L.-J."/>
            <person name="Ibrahim A.S."/>
            <person name="Skory C."/>
            <person name="Grabherr M.G."/>
            <person name="Burger G."/>
            <person name="Butler M."/>
            <person name="Elias M."/>
            <person name="Idnurm A."/>
            <person name="Lang B.F."/>
            <person name="Sone T."/>
            <person name="Abe A."/>
            <person name="Calvo S.E."/>
            <person name="Corrochano L.M."/>
            <person name="Engels R."/>
            <person name="Fu J."/>
            <person name="Hansberg W."/>
            <person name="Kim J.-M."/>
            <person name="Kodira C.D."/>
            <person name="Koehrsen M.J."/>
            <person name="Liu B."/>
            <person name="Miranda-Saavedra D."/>
            <person name="O'Leary S."/>
            <person name="Ortiz-Castellanos L."/>
            <person name="Poulter R."/>
            <person name="Rodriguez-Romero J."/>
            <person name="Ruiz-Herrera J."/>
            <person name="Shen Y.-Q."/>
            <person name="Zeng Q."/>
            <person name="Galagan J."/>
            <person name="Birren B.W."/>
            <person name="Cuomo C.A."/>
            <person name="Wickes B.L."/>
        </authorList>
    </citation>
    <scope>NUCLEOTIDE SEQUENCE [LARGE SCALE GENOMIC DNA]</scope>
    <source>
        <strain evidence="2">RA 99-880 / ATCC MYA-4621 / FGSC 9543 / NRRL 43880</strain>
    </source>
</reference>
<dbReference type="RefSeq" id="XP_067515122.1">
    <property type="nucleotide sequence ID" value="XM_067659021.1"/>
</dbReference>
<dbReference type="AlphaFoldDB" id="I1BU46"/>